<dbReference type="AlphaFoldDB" id="A0A1H2L9B8"/>
<evidence type="ECO:0000313" key="2">
    <source>
        <dbReference type="EMBL" id="SDU64191.1"/>
    </source>
</evidence>
<accession>A0A1H2L9B8</accession>
<reference evidence="7" key="1">
    <citation type="submission" date="2016-10" db="EMBL/GenBank/DDBJ databases">
        <authorList>
            <person name="Varghese N."/>
            <person name="Submissions S."/>
        </authorList>
    </citation>
    <scope>NUCLEOTIDE SEQUENCE [LARGE SCALE GENOMIC DNA]</scope>
    <source>
        <strain evidence="7">DSM 45079</strain>
    </source>
</reference>
<protein>
    <submittedName>
        <fullName evidence="4">Transposase DDE domain group 1</fullName>
    </submittedName>
</protein>
<dbReference type="NCBIfam" id="NF033539">
    <property type="entry name" value="transpos_IS1380"/>
    <property type="match status" value="1"/>
</dbReference>
<dbReference type="EMBL" id="LT629791">
    <property type="protein sequence ID" value="SDU82076.1"/>
    <property type="molecule type" value="Genomic_DNA"/>
</dbReference>
<evidence type="ECO:0000313" key="6">
    <source>
        <dbReference type="EMBL" id="SDU82076.1"/>
    </source>
</evidence>
<dbReference type="EMBL" id="LT629791">
    <property type="protein sequence ID" value="SDU64191.1"/>
    <property type="molecule type" value="Genomic_DNA"/>
</dbReference>
<name>A0A1H2L9B8_9ACTN</name>
<sequence length="468" mass="50124">MQLSHTRPVVSAAFDEPNLVSSAGLVPAMALAGEARLRELGDEHLSVPTDKGANAGLKLSGLVAGMTAGADSIDDMALLRHGAMGKVFAGIYAPSTLGSFLRAFTFGHVRQADAIASRFLINLTQRTALLGETADTATVMVDIDDTIVEVHGYQKQGAGFGYSGVRGLNAVLATVSSQTFAPVIAAQRLRNGSAGSPRGATRLATDALALIRRTHLAGRDVLVRADSAFYSHALVTAALKAGANVSITVRMDPAVKRAIAGIAETAWTTIKYTDAVYDETTRTWNSRAEVAEVPFTAFTSKNKTDQIPGRLVVRRIPDLNPRNSEGQDTLFDSWRFHAFFTTTDTTEMDTVAADQTHRAHAVIENVHADLKASALAHLPSGVFNANAAWLVCAVMAFNLTRAAATLTKTPTLTRATTATIRRKLITVPARIATSARRLTLHLPTNWPWQTAWSTLYNALFPRPATTHT</sequence>
<dbReference type="Proteomes" id="UP000182977">
    <property type="component" value="Chromosome I"/>
</dbReference>
<dbReference type="Pfam" id="PF13701">
    <property type="entry name" value="DDE_Tnp_1_4"/>
    <property type="match status" value="1"/>
</dbReference>
<proteinExistence type="predicted"/>
<reference evidence="4" key="2">
    <citation type="submission" date="2016-10" db="EMBL/GenBank/DDBJ databases">
        <authorList>
            <person name="de Groot N.N."/>
        </authorList>
    </citation>
    <scope>NUCLEOTIDE SEQUENCE [LARGE SCALE GENOMIC DNA]</scope>
    <source>
        <strain evidence="4">DSM 45079</strain>
    </source>
</reference>
<organism evidence="4 7">
    <name type="scientific">Jiangella alkaliphila</name>
    <dbReference type="NCBI Taxonomy" id="419479"/>
    <lineage>
        <taxon>Bacteria</taxon>
        <taxon>Bacillati</taxon>
        <taxon>Actinomycetota</taxon>
        <taxon>Actinomycetes</taxon>
        <taxon>Jiangellales</taxon>
        <taxon>Jiangellaceae</taxon>
        <taxon>Jiangella</taxon>
    </lineage>
</organism>
<dbReference type="EMBL" id="LT629791">
    <property type="protein sequence ID" value="SDU77305.1"/>
    <property type="molecule type" value="Genomic_DNA"/>
</dbReference>
<gene>
    <name evidence="2" type="ORF">SAMN04488563_3475</name>
    <name evidence="3" type="ORF">SAMN04488563_3790</name>
    <name evidence="4" type="ORF">SAMN04488563_5492</name>
    <name evidence="5" type="ORF">SAMN04488563_6358</name>
    <name evidence="6" type="ORF">SAMN04488563_6389</name>
</gene>
<dbReference type="RefSeq" id="WP_083421331.1">
    <property type="nucleotide sequence ID" value="NZ_LT629791.1"/>
</dbReference>
<dbReference type="InterPro" id="IPR047960">
    <property type="entry name" value="Transpos_IS1380"/>
</dbReference>
<evidence type="ECO:0000313" key="4">
    <source>
        <dbReference type="EMBL" id="SDU77305.1"/>
    </source>
</evidence>
<evidence type="ECO:0000313" key="7">
    <source>
        <dbReference type="Proteomes" id="UP000182977"/>
    </source>
</evidence>
<evidence type="ECO:0000313" key="5">
    <source>
        <dbReference type="EMBL" id="SDU81746.1"/>
    </source>
</evidence>
<evidence type="ECO:0000259" key="1">
    <source>
        <dbReference type="Pfam" id="PF13701"/>
    </source>
</evidence>
<keyword evidence="7" id="KW-1185">Reference proteome</keyword>
<dbReference type="InterPro" id="IPR025668">
    <property type="entry name" value="Tnp_DDE_dom"/>
</dbReference>
<evidence type="ECO:0000313" key="3">
    <source>
        <dbReference type="EMBL" id="SDU67607.1"/>
    </source>
</evidence>
<dbReference type="EMBL" id="LT629791">
    <property type="protein sequence ID" value="SDU81746.1"/>
    <property type="molecule type" value="Genomic_DNA"/>
</dbReference>
<feature type="domain" description="Transposase DDE" evidence="1">
    <location>
        <begin position="7"/>
        <end position="459"/>
    </location>
</feature>
<dbReference type="EMBL" id="LT629791">
    <property type="protein sequence ID" value="SDU67607.1"/>
    <property type="molecule type" value="Genomic_DNA"/>
</dbReference>